<dbReference type="AlphaFoldDB" id="L2F6A3"/>
<evidence type="ECO:0000256" key="1">
    <source>
        <dbReference type="SAM" id="MobiDB-lite"/>
    </source>
</evidence>
<evidence type="ECO:0000256" key="2">
    <source>
        <dbReference type="SAM" id="Phobius"/>
    </source>
</evidence>
<keyword evidence="4" id="KW-1185">Reference proteome</keyword>
<feature type="transmembrane region" description="Helical" evidence="2">
    <location>
        <begin position="12"/>
        <end position="32"/>
    </location>
</feature>
<dbReference type="Proteomes" id="UP000023795">
    <property type="component" value="Unassembled WGS sequence"/>
</dbReference>
<keyword evidence="2" id="KW-0472">Membrane</keyword>
<dbReference type="RefSeq" id="WP_009502127.1">
    <property type="nucleotide sequence ID" value="NZ_ANIN01000002.1"/>
</dbReference>
<evidence type="ECO:0000313" key="3">
    <source>
        <dbReference type="EMBL" id="ELA08569.1"/>
    </source>
</evidence>
<protein>
    <recommendedName>
        <fullName evidence="5">Selenocysteine synthase</fullName>
    </recommendedName>
</protein>
<feature type="region of interest" description="Disordered" evidence="1">
    <location>
        <begin position="135"/>
        <end position="161"/>
    </location>
</feature>
<name>L2F6A3_9GAMM</name>
<evidence type="ECO:0008006" key="5">
    <source>
        <dbReference type="Google" id="ProtNLM"/>
    </source>
</evidence>
<gene>
    <name evidence="3" type="ORF">MOMA_08406</name>
</gene>
<dbReference type="eggNOG" id="ENOG502Z9XM">
    <property type="taxonomic scope" value="Bacteria"/>
</dbReference>
<keyword evidence="2" id="KW-0812">Transmembrane</keyword>
<keyword evidence="2" id="KW-1133">Transmembrane helix</keyword>
<evidence type="ECO:0000313" key="4">
    <source>
        <dbReference type="Proteomes" id="UP000023795"/>
    </source>
</evidence>
<comment type="caution">
    <text evidence="3">The sequence shown here is derived from an EMBL/GenBank/DDBJ whole genome shotgun (WGS) entry which is preliminary data.</text>
</comment>
<accession>L2F6A3</accession>
<dbReference type="EMBL" id="ANIN01000002">
    <property type="protein sequence ID" value="ELA08569.1"/>
    <property type="molecule type" value="Genomic_DNA"/>
</dbReference>
<proteinExistence type="predicted"/>
<organism evidence="3 4">
    <name type="scientific">Moraxella macacae 0408225</name>
    <dbReference type="NCBI Taxonomy" id="1230338"/>
    <lineage>
        <taxon>Bacteria</taxon>
        <taxon>Pseudomonadati</taxon>
        <taxon>Pseudomonadota</taxon>
        <taxon>Gammaproteobacteria</taxon>
        <taxon>Moraxellales</taxon>
        <taxon>Moraxellaceae</taxon>
        <taxon>Moraxella</taxon>
    </lineage>
</organism>
<dbReference type="OrthoDB" id="6646492at2"/>
<dbReference type="PATRIC" id="fig|1230338.3.peg.1800"/>
<sequence>MTTNNDNKSFNHIGYAFGLHAFGLFALISVGFCQQASADGFLLPDTTPKNDWVEQQQNSLSASLNKTAHKLDTWFGMTDPNNPAKANLRVIIDNNWSQTGGVRSKIRLRGKVKLPTLERKLSVVFGDDRLEEDQSQKTRLALPKKSATKRTGDLNATSPTEKIDTQNNASLAVRWSDFSEQLPFKTDFDVGIRSRGNVFVRLKIGKDWQFGDKTKLVTEQTYRYSKRGKNEFFSHWEGRYQQSENIDISAPINLEYHENRDDDLNWNASLLQTRYYKNQQKLSYGLYASGFVNDYHANINRIGTVVSWRQPIWRKWLFLQTDLDYLNNKRDKRAHEFGGLVRLEMLF</sequence>
<reference evidence="3 4" key="1">
    <citation type="journal article" date="2013" name="Genome Announc.">
        <title>Genome Sequence of Moraxella macacae 0408225, a Novel Bacterial Species Isolated from a Cynomolgus Macaque with Epistaxis.</title>
        <authorList>
            <person name="Ladner J.T."/>
            <person name="Whitehouse C.A."/>
            <person name="Koroleva G.I."/>
            <person name="Palacios G.F."/>
        </authorList>
    </citation>
    <scope>NUCLEOTIDE SEQUENCE [LARGE SCALE GENOMIC DNA]</scope>
    <source>
        <strain evidence="3 4">0408225</strain>
    </source>
</reference>